<keyword evidence="4" id="KW-0378">Hydrolase</keyword>
<evidence type="ECO:0000256" key="5">
    <source>
        <dbReference type="ARBA" id="ARBA00023295"/>
    </source>
</evidence>
<evidence type="ECO:0000313" key="7">
    <source>
        <dbReference type="EMBL" id="KKI65517.1"/>
    </source>
</evidence>
<dbReference type="GO" id="GO:0005975">
    <property type="term" value="P:carbohydrate metabolic process"/>
    <property type="evidence" value="ECO:0007669"/>
    <property type="project" value="InterPro"/>
</dbReference>
<dbReference type="InterPro" id="IPR017853">
    <property type="entry name" value="GH"/>
</dbReference>
<dbReference type="GO" id="GO:0004563">
    <property type="term" value="F:beta-N-acetylhexosaminidase activity"/>
    <property type="evidence" value="ECO:0007669"/>
    <property type="project" value="UniProtKB-EC"/>
</dbReference>
<dbReference type="InterPro" id="IPR036962">
    <property type="entry name" value="Glyco_hydro_3_N_sf"/>
</dbReference>
<feature type="domain" description="Glycoside hydrolase family 3 N-terminal" evidence="6">
    <location>
        <begin position="31"/>
        <end position="357"/>
    </location>
</feature>
<dbReference type="InterPro" id="IPR050226">
    <property type="entry name" value="NagZ_Beta-hexosaminidase"/>
</dbReference>
<comment type="caution">
    <text evidence="7">The sequence shown here is derived from an EMBL/GenBank/DDBJ whole genome shotgun (WGS) entry which is preliminary data.</text>
</comment>
<evidence type="ECO:0000259" key="6">
    <source>
        <dbReference type="Pfam" id="PF00933"/>
    </source>
</evidence>
<dbReference type="PATRIC" id="fig|74704.6.peg.1508"/>
<dbReference type="GO" id="GO:0009254">
    <property type="term" value="P:peptidoglycan turnover"/>
    <property type="evidence" value="ECO:0007669"/>
    <property type="project" value="TreeGrafter"/>
</dbReference>
<dbReference type="RefSeq" id="WP_019470080.1">
    <property type="nucleotide sequence ID" value="NZ_LAKJ01000002.1"/>
</dbReference>
<sequence length="574" mass="64616">MVKVDLTASPYHLNDNQIAWVEETLGTLTDEEKIGQLFFNLFSLEGGKKFFDADLTNKDILERYHIGGARYEGGNKEEVQNLLNDLQRHTKVPVLVAANCDSGGNGACKDGTYIASAAQCEAAQDTKVSYNAGLVSARESSALGVHINFYPCVDILKNWRNTIVNTRAYGTDAETVIKYSSAFIDGFNAERDMITCIKHFPGDGTEERDQHLVLGVNELSTDEWDDSFRKVYQHHIDRGVQMIMAGHIAQPAYSKKLNPSLEDKDILPATLSSELITDLLKDDMKFNGLVVTDASHMLGMTASMRREDYVPLAIAAGCDMFLFFNDLEEDYQFMLNGYKNGVITEERLNDAVRRILGLKSQLNLHMKQEDGSIIQPQEALDIIGCTEHLEMRAEAADLGITLVKNTLNQLPIRPETHKNIMLYVIEGEKDGIYKSANNVTDDIIKELESRGFNVTLNDGSTRIKGKTLEYREKVDAALVFANIIGYAAENNYRIKWGTAMSNEIPWYVHEVPTVFISTNFTTHLHDATMVKAYINAYHSNRENIKQTIDKIMGESEFKGQYNDLVWTEKWQAKL</sequence>
<dbReference type="EC" id="3.2.1.52" evidence="3"/>
<gene>
    <name evidence="7" type="ORF">UF66_1474</name>
</gene>
<dbReference type="Gene3D" id="3.40.50.1700">
    <property type="entry name" value="Glycoside hydrolase family 3 C-terminal domain"/>
    <property type="match status" value="1"/>
</dbReference>
<dbReference type="Gene3D" id="3.20.20.300">
    <property type="entry name" value="Glycoside hydrolase, family 3, N-terminal domain"/>
    <property type="match status" value="1"/>
</dbReference>
<dbReference type="EMBL" id="LAKJ01000002">
    <property type="protein sequence ID" value="KKI65517.1"/>
    <property type="molecule type" value="Genomic_DNA"/>
</dbReference>
<dbReference type="Proteomes" id="UP000034455">
    <property type="component" value="Unassembled WGS sequence"/>
</dbReference>
<comment type="catalytic activity">
    <reaction evidence="1">
        <text>Hydrolysis of terminal non-reducing N-acetyl-D-hexosamine residues in N-acetyl-beta-D-hexosaminides.</text>
        <dbReference type="EC" id="3.2.1.52"/>
    </reaction>
</comment>
<dbReference type="AlphaFoldDB" id="A0A0M2NZY0"/>
<dbReference type="PANTHER" id="PTHR30480">
    <property type="entry name" value="BETA-HEXOSAMINIDASE-RELATED"/>
    <property type="match status" value="1"/>
</dbReference>
<dbReference type="InterPro" id="IPR036881">
    <property type="entry name" value="Glyco_hydro_3_C_sf"/>
</dbReference>
<dbReference type="InterPro" id="IPR001764">
    <property type="entry name" value="Glyco_hydro_3_N"/>
</dbReference>
<organism evidence="7 8">
    <name type="scientific">Staphylococcus cohnii subsp. cohnii</name>
    <dbReference type="NCBI Taxonomy" id="74704"/>
    <lineage>
        <taxon>Bacteria</taxon>
        <taxon>Bacillati</taxon>
        <taxon>Bacillota</taxon>
        <taxon>Bacilli</taxon>
        <taxon>Bacillales</taxon>
        <taxon>Staphylococcaceae</taxon>
        <taxon>Staphylococcus</taxon>
        <taxon>Staphylococcus cohnii species complex</taxon>
    </lineage>
</organism>
<evidence type="ECO:0000256" key="2">
    <source>
        <dbReference type="ARBA" id="ARBA00005336"/>
    </source>
</evidence>
<evidence type="ECO:0000256" key="1">
    <source>
        <dbReference type="ARBA" id="ARBA00001231"/>
    </source>
</evidence>
<comment type="similarity">
    <text evidence="2">Belongs to the glycosyl hydrolase 3 family.</text>
</comment>
<proteinExistence type="inferred from homology"/>
<accession>A0A0M2NZY0</accession>
<dbReference type="SUPFAM" id="SSF51445">
    <property type="entry name" value="(Trans)glycosidases"/>
    <property type="match status" value="1"/>
</dbReference>
<dbReference type="Pfam" id="PF00933">
    <property type="entry name" value="Glyco_hydro_3"/>
    <property type="match status" value="1"/>
</dbReference>
<name>A0A0M2NZY0_STACC</name>
<reference evidence="7 8" key="1">
    <citation type="submission" date="2015-03" db="EMBL/GenBank/DDBJ databases">
        <title>Genome Assembly of Staphylococcus cohnii subsp. cohnii strain G22B2.</title>
        <authorList>
            <person name="Nair G."/>
            <person name="Kaur G."/>
            <person name="Khatri I."/>
            <person name="Singh N.K."/>
            <person name="Sathyabama S."/>
            <person name="Maurya S.K."/>
            <person name="Subramanian S."/>
            <person name="Agrewala J.N."/>
            <person name="Mayilraj S."/>
        </authorList>
    </citation>
    <scope>NUCLEOTIDE SEQUENCE [LARGE SCALE GENOMIC DNA]</scope>
    <source>
        <strain evidence="7 8">G22B2</strain>
    </source>
</reference>
<dbReference type="PANTHER" id="PTHR30480:SF13">
    <property type="entry name" value="BETA-HEXOSAMINIDASE"/>
    <property type="match status" value="1"/>
</dbReference>
<keyword evidence="5" id="KW-0326">Glycosidase</keyword>
<protein>
    <recommendedName>
        <fullName evidence="3">beta-N-acetylhexosaminidase</fullName>
        <ecNumber evidence="3">3.2.1.52</ecNumber>
    </recommendedName>
</protein>
<evidence type="ECO:0000313" key="8">
    <source>
        <dbReference type="Proteomes" id="UP000034455"/>
    </source>
</evidence>
<evidence type="ECO:0000256" key="3">
    <source>
        <dbReference type="ARBA" id="ARBA00012663"/>
    </source>
</evidence>
<evidence type="ECO:0000256" key="4">
    <source>
        <dbReference type="ARBA" id="ARBA00022801"/>
    </source>
</evidence>